<evidence type="ECO:0000256" key="5">
    <source>
        <dbReference type="ARBA" id="ARBA00023125"/>
    </source>
</evidence>
<reference evidence="9" key="1">
    <citation type="journal article" date="2023" name="PLoS Negl. Trop. Dis.">
        <title>A genome sequence for Biomphalaria pfeifferi, the major vector snail for the human-infecting parasite Schistosoma mansoni.</title>
        <authorList>
            <person name="Bu L."/>
            <person name="Lu L."/>
            <person name="Laidemitt M.R."/>
            <person name="Zhang S.M."/>
            <person name="Mutuku M."/>
            <person name="Mkoji G."/>
            <person name="Steinauer M."/>
            <person name="Loker E.S."/>
        </authorList>
    </citation>
    <scope>NUCLEOTIDE SEQUENCE</scope>
    <source>
        <strain evidence="9">KasaAsao</strain>
    </source>
</reference>
<gene>
    <name evidence="9" type="ORF">Bpfe_022648</name>
</gene>
<accession>A0AAD8B4U0</accession>
<dbReference type="GO" id="GO:0003677">
    <property type="term" value="F:DNA binding"/>
    <property type="evidence" value="ECO:0007669"/>
    <property type="project" value="UniProtKB-KW"/>
</dbReference>
<comment type="caution">
    <text evidence="9">The sequence shown here is derived from an EMBL/GenBank/DDBJ whole genome shotgun (WGS) entry which is preliminary data.</text>
</comment>
<keyword evidence="6" id="KW-0234">DNA repair</keyword>
<evidence type="ECO:0000256" key="2">
    <source>
        <dbReference type="ARBA" id="ARBA00009359"/>
    </source>
</evidence>
<dbReference type="Proteomes" id="UP001233172">
    <property type="component" value="Unassembled WGS sequence"/>
</dbReference>
<keyword evidence="4" id="KW-0227">DNA damage</keyword>
<dbReference type="GO" id="GO:0000712">
    <property type="term" value="P:resolution of meiotic recombination intermediates"/>
    <property type="evidence" value="ECO:0007669"/>
    <property type="project" value="TreeGrafter"/>
</dbReference>
<dbReference type="PANTHER" id="PTHR28680:SF1">
    <property type="entry name" value="CENTROMERE PROTEIN X"/>
    <property type="match status" value="1"/>
</dbReference>
<keyword evidence="5" id="KW-0238">DNA-binding</keyword>
<evidence type="ECO:0000256" key="8">
    <source>
        <dbReference type="ARBA" id="ARBA00047146"/>
    </source>
</evidence>
<comment type="similarity">
    <text evidence="2">Belongs to the CENP-X/MHF2 family.</text>
</comment>
<evidence type="ECO:0000256" key="1">
    <source>
        <dbReference type="ARBA" id="ARBA00004123"/>
    </source>
</evidence>
<keyword evidence="7" id="KW-0539">Nucleus</keyword>
<keyword evidence="10" id="KW-1185">Reference proteome</keyword>
<evidence type="ECO:0000313" key="10">
    <source>
        <dbReference type="Proteomes" id="UP001233172"/>
    </source>
</evidence>
<organism evidence="9 10">
    <name type="scientific">Biomphalaria pfeifferi</name>
    <name type="common">Bloodfluke planorb</name>
    <name type="synonym">Freshwater snail</name>
    <dbReference type="NCBI Taxonomy" id="112525"/>
    <lineage>
        <taxon>Eukaryota</taxon>
        <taxon>Metazoa</taxon>
        <taxon>Spiralia</taxon>
        <taxon>Lophotrochozoa</taxon>
        <taxon>Mollusca</taxon>
        <taxon>Gastropoda</taxon>
        <taxon>Heterobranchia</taxon>
        <taxon>Euthyneura</taxon>
        <taxon>Panpulmonata</taxon>
        <taxon>Hygrophila</taxon>
        <taxon>Lymnaeoidea</taxon>
        <taxon>Planorbidae</taxon>
        <taxon>Biomphalaria</taxon>
    </lineage>
</organism>
<evidence type="ECO:0000256" key="3">
    <source>
        <dbReference type="ARBA" id="ARBA00016388"/>
    </source>
</evidence>
<dbReference type="GO" id="GO:0031297">
    <property type="term" value="P:replication fork processing"/>
    <property type="evidence" value="ECO:0007669"/>
    <property type="project" value="TreeGrafter"/>
</dbReference>
<dbReference type="InterPro" id="IPR009072">
    <property type="entry name" value="Histone-fold"/>
</dbReference>
<evidence type="ECO:0000256" key="7">
    <source>
        <dbReference type="ARBA" id="ARBA00023242"/>
    </source>
</evidence>
<evidence type="ECO:0000256" key="6">
    <source>
        <dbReference type="ARBA" id="ARBA00023204"/>
    </source>
</evidence>
<comment type="subunit">
    <text evidence="8">Heterodimer with CENPX, sometimes called MHF; this interaction stabilizes both partners. MHF heterodimers can assemble to form tetrameric structures. MHF also coassemble with CENPT-CENPW heterodimers at centromeres to form the tetrameric CENP-T-W-S-X complex. Forms a discrete complex with FANCM and CENPX, called FANCM-MHF; this interaction, probably mediated by direct binding between CENPS and FANCM, leads to synergistic activation of double-stranded DNA binding and strongly stimulates FANCM-mediated DNA remodeling. Recruited by FANCM to the Fanconi anemia (FA) core complex, which consists of CENPS, CENPX, FANCA, FANCB, FANCC, FANCE, FANCF, FANCG, FANCL, FANCM, FAAP24 and FAAP100. The FA core complex associates with Bloom syndrome (BLM) complex, which consists of at least BLM, DNA topoisomerase 3-alpha (TOP3A), RMI1/BLAP75, RPA1/RPA70 and RPA2/RPA32. The super complex between FA and BLM is called BRAFT.</text>
</comment>
<dbReference type="CDD" id="cd22921">
    <property type="entry name" value="HFD_CENP-X"/>
    <property type="match status" value="1"/>
</dbReference>
<dbReference type="Gene3D" id="6.10.130.30">
    <property type="match status" value="1"/>
</dbReference>
<reference evidence="9" key="2">
    <citation type="submission" date="2023-04" db="EMBL/GenBank/DDBJ databases">
        <authorList>
            <person name="Bu L."/>
            <person name="Lu L."/>
            <person name="Laidemitt M.R."/>
            <person name="Zhang S.M."/>
            <person name="Mutuku M."/>
            <person name="Mkoji G."/>
            <person name="Steinauer M."/>
            <person name="Loker E.S."/>
        </authorList>
    </citation>
    <scope>NUCLEOTIDE SEQUENCE</scope>
    <source>
        <strain evidence="9">KasaAsao</strain>
        <tissue evidence="9">Whole Snail</tissue>
    </source>
</reference>
<comment type="subcellular location">
    <subcellularLocation>
        <location evidence="1">Nucleus</location>
    </subcellularLocation>
</comment>
<dbReference type="PANTHER" id="PTHR28680">
    <property type="entry name" value="CENTROMERE PROTEIN X"/>
    <property type="match status" value="1"/>
</dbReference>
<dbReference type="EMBL" id="JASAOG010000143">
    <property type="protein sequence ID" value="KAK0048031.1"/>
    <property type="molecule type" value="Genomic_DNA"/>
</dbReference>
<protein>
    <recommendedName>
        <fullName evidence="3">Centromere protein X</fullName>
    </recommendedName>
</protein>
<dbReference type="AlphaFoldDB" id="A0AAD8B4U0"/>
<sequence>MLASCPKEAESNHKVTMSAKGATFKKNTVGAVLEQYFKDKKVSVKGNALILVTELFRVFVKEALSRAADQAKNEGDTRVTIEHFEKILAQLLLDM</sequence>
<name>A0AAD8B4U0_BIOPF</name>
<dbReference type="GO" id="GO:0006281">
    <property type="term" value="P:DNA repair"/>
    <property type="evidence" value="ECO:0007669"/>
    <property type="project" value="UniProtKB-KW"/>
</dbReference>
<dbReference type="GO" id="GO:0071821">
    <property type="term" value="C:FANCM-MHF complex"/>
    <property type="evidence" value="ECO:0007669"/>
    <property type="project" value="TreeGrafter"/>
</dbReference>
<evidence type="ECO:0000313" key="9">
    <source>
        <dbReference type="EMBL" id="KAK0048031.1"/>
    </source>
</evidence>
<dbReference type="Pfam" id="PF09415">
    <property type="entry name" value="CENP-X"/>
    <property type="match status" value="1"/>
</dbReference>
<dbReference type="Gene3D" id="1.20.5.4980">
    <property type="match status" value="1"/>
</dbReference>
<dbReference type="GO" id="GO:0051382">
    <property type="term" value="P:kinetochore assembly"/>
    <property type="evidence" value="ECO:0007669"/>
    <property type="project" value="InterPro"/>
</dbReference>
<dbReference type="GO" id="GO:0046982">
    <property type="term" value="F:protein heterodimerization activity"/>
    <property type="evidence" value="ECO:0007669"/>
    <property type="project" value="InterPro"/>
</dbReference>
<dbReference type="GO" id="GO:0043240">
    <property type="term" value="C:Fanconi anaemia nuclear complex"/>
    <property type="evidence" value="ECO:0007669"/>
    <property type="project" value="TreeGrafter"/>
</dbReference>
<proteinExistence type="inferred from homology"/>
<evidence type="ECO:0000256" key="4">
    <source>
        <dbReference type="ARBA" id="ARBA00022763"/>
    </source>
</evidence>
<dbReference type="InterPro" id="IPR018552">
    <property type="entry name" value="CENP-X"/>
</dbReference>
<dbReference type="SUPFAM" id="SSF47113">
    <property type="entry name" value="Histone-fold"/>
    <property type="match status" value="1"/>
</dbReference>